<proteinExistence type="predicted"/>
<evidence type="ECO:0000256" key="1">
    <source>
        <dbReference type="SAM" id="MobiDB-lite"/>
    </source>
</evidence>
<keyword evidence="2" id="KW-0732">Signal</keyword>
<evidence type="ECO:0000256" key="2">
    <source>
        <dbReference type="SAM" id="SignalP"/>
    </source>
</evidence>
<evidence type="ECO:0000313" key="3">
    <source>
        <dbReference type="EMBL" id="KAK6126193.1"/>
    </source>
</evidence>
<keyword evidence="4" id="KW-1185">Reference proteome</keyword>
<dbReference type="Proteomes" id="UP001318860">
    <property type="component" value="Unassembled WGS sequence"/>
</dbReference>
<sequence length="81" mass="9235">MELKASLIGTLLLFLLLLAVPGFSRGTLHVKIMGSEIYDIDYRGPETHTYIPPPNRAGDRPRIHHQTSMARRKSKRIVRLL</sequence>
<gene>
    <name evidence="3" type="ORF">DH2020_040074</name>
</gene>
<feature type="signal peptide" evidence="2">
    <location>
        <begin position="1"/>
        <end position="26"/>
    </location>
</feature>
<comment type="caution">
    <text evidence="3">The sequence shown here is derived from an EMBL/GenBank/DDBJ whole genome shotgun (WGS) entry which is preliminary data.</text>
</comment>
<name>A0ABR0UUS3_REHGL</name>
<dbReference type="EMBL" id="JABTTQ020002061">
    <property type="protein sequence ID" value="KAK6126193.1"/>
    <property type="molecule type" value="Genomic_DNA"/>
</dbReference>
<feature type="chain" id="PRO_5046305842" evidence="2">
    <location>
        <begin position="27"/>
        <end position="81"/>
    </location>
</feature>
<feature type="region of interest" description="Disordered" evidence="1">
    <location>
        <begin position="50"/>
        <end position="81"/>
    </location>
</feature>
<accession>A0ABR0UUS3</accession>
<protein>
    <submittedName>
        <fullName evidence="3">Uncharacterized protein</fullName>
    </submittedName>
</protein>
<feature type="compositionally biased region" description="Basic residues" evidence="1">
    <location>
        <begin position="62"/>
        <end position="81"/>
    </location>
</feature>
<reference evidence="3 4" key="1">
    <citation type="journal article" date="2021" name="Comput. Struct. Biotechnol. J.">
        <title>De novo genome assembly of the potent medicinal plant Rehmannia glutinosa using nanopore technology.</title>
        <authorList>
            <person name="Ma L."/>
            <person name="Dong C."/>
            <person name="Song C."/>
            <person name="Wang X."/>
            <person name="Zheng X."/>
            <person name="Niu Y."/>
            <person name="Chen S."/>
            <person name="Feng W."/>
        </authorList>
    </citation>
    <scope>NUCLEOTIDE SEQUENCE [LARGE SCALE GENOMIC DNA]</scope>
    <source>
        <strain evidence="3">DH-2019</strain>
    </source>
</reference>
<evidence type="ECO:0000313" key="4">
    <source>
        <dbReference type="Proteomes" id="UP001318860"/>
    </source>
</evidence>
<organism evidence="3 4">
    <name type="scientific">Rehmannia glutinosa</name>
    <name type="common">Chinese foxglove</name>
    <dbReference type="NCBI Taxonomy" id="99300"/>
    <lineage>
        <taxon>Eukaryota</taxon>
        <taxon>Viridiplantae</taxon>
        <taxon>Streptophyta</taxon>
        <taxon>Embryophyta</taxon>
        <taxon>Tracheophyta</taxon>
        <taxon>Spermatophyta</taxon>
        <taxon>Magnoliopsida</taxon>
        <taxon>eudicotyledons</taxon>
        <taxon>Gunneridae</taxon>
        <taxon>Pentapetalae</taxon>
        <taxon>asterids</taxon>
        <taxon>lamiids</taxon>
        <taxon>Lamiales</taxon>
        <taxon>Orobanchaceae</taxon>
        <taxon>Rehmannieae</taxon>
        <taxon>Rehmannia</taxon>
    </lineage>
</organism>